<feature type="signal peptide" evidence="1">
    <location>
        <begin position="1"/>
        <end position="18"/>
    </location>
</feature>
<comment type="caution">
    <text evidence="2">The sequence shown here is derived from an EMBL/GenBank/DDBJ whole genome shotgun (WGS) entry which is preliminary data.</text>
</comment>
<keyword evidence="2" id="KW-0808">Transferase</keyword>
<protein>
    <submittedName>
        <fullName evidence="2">Putative RNA-directed DNA polymerase</fullName>
    </submittedName>
</protein>
<feature type="non-terminal residue" evidence="2">
    <location>
        <position position="46"/>
    </location>
</feature>
<dbReference type="EMBL" id="VUJU01006442">
    <property type="protein sequence ID" value="KAF0748525.1"/>
    <property type="molecule type" value="Genomic_DNA"/>
</dbReference>
<sequence>LFALLCTLITFRLLLSSAQNVRYLVLHLDRRLTWATHIHNKRLALN</sequence>
<keyword evidence="2" id="KW-0695">RNA-directed DNA polymerase</keyword>
<keyword evidence="1" id="KW-0732">Signal</keyword>
<dbReference type="AlphaFoldDB" id="A0A6G0Y3P2"/>
<feature type="chain" id="PRO_5026219595" evidence="1">
    <location>
        <begin position="19"/>
        <end position="46"/>
    </location>
</feature>
<evidence type="ECO:0000256" key="1">
    <source>
        <dbReference type="SAM" id="SignalP"/>
    </source>
</evidence>
<reference evidence="2 3" key="1">
    <citation type="submission" date="2019-08" db="EMBL/GenBank/DDBJ databases">
        <title>Whole genome of Aphis craccivora.</title>
        <authorList>
            <person name="Voronova N.V."/>
            <person name="Shulinski R.S."/>
            <person name="Bandarenka Y.V."/>
            <person name="Zhorov D.G."/>
            <person name="Warner D."/>
        </authorList>
    </citation>
    <scope>NUCLEOTIDE SEQUENCE [LARGE SCALE GENOMIC DNA]</scope>
    <source>
        <strain evidence="2">180601</strain>
        <tissue evidence="2">Whole Body</tissue>
    </source>
</reference>
<evidence type="ECO:0000313" key="3">
    <source>
        <dbReference type="Proteomes" id="UP000478052"/>
    </source>
</evidence>
<proteinExistence type="predicted"/>
<name>A0A6G0Y3P2_APHCR</name>
<dbReference type="GO" id="GO:0003964">
    <property type="term" value="F:RNA-directed DNA polymerase activity"/>
    <property type="evidence" value="ECO:0007669"/>
    <property type="project" value="UniProtKB-KW"/>
</dbReference>
<dbReference type="Proteomes" id="UP000478052">
    <property type="component" value="Unassembled WGS sequence"/>
</dbReference>
<feature type="non-terminal residue" evidence="2">
    <location>
        <position position="1"/>
    </location>
</feature>
<evidence type="ECO:0000313" key="2">
    <source>
        <dbReference type="EMBL" id="KAF0748525.1"/>
    </source>
</evidence>
<accession>A0A6G0Y3P2</accession>
<keyword evidence="3" id="KW-1185">Reference proteome</keyword>
<keyword evidence="2" id="KW-0548">Nucleotidyltransferase</keyword>
<gene>
    <name evidence="2" type="ORF">FWK35_00039162</name>
</gene>
<organism evidence="2 3">
    <name type="scientific">Aphis craccivora</name>
    <name type="common">Cowpea aphid</name>
    <dbReference type="NCBI Taxonomy" id="307492"/>
    <lineage>
        <taxon>Eukaryota</taxon>
        <taxon>Metazoa</taxon>
        <taxon>Ecdysozoa</taxon>
        <taxon>Arthropoda</taxon>
        <taxon>Hexapoda</taxon>
        <taxon>Insecta</taxon>
        <taxon>Pterygota</taxon>
        <taxon>Neoptera</taxon>
        <taxon>Paraneoptera</taxon>
        <taxon>Hemiptera</taxon>
        <taxon>Sternorrhyncha</taxon>
        <taxon>Aphidomorpha</taxon>
        <taxon>Aphidoidea</taxon>
        <taxon>Aphididae</taxon>
        <taxon>Aphidini</taxon>
        <taxon>Aphis</taxon>
        <taxon>Aphis</taxon>
    </lineage>
</organism>